<evidence type="ECO:0000256" key="2">
    <source>
        <dbReference type="ARBA" id="ARBA00022485"/>
    </source>
</evidence>
<dbReference type="InterPro" id="IPR023867">
    <property type="entry name" value="Sulphatase_maturase_rSAM"/>
</dbReference>
<dbReference type="SFLD" id="SFLDG01067">
    <property type="entry name" value="SPASM/twitch_domain_containing"/>
    <property type="match status" value="1"/>
</dbReference>
<dbReference type="PANTHER" id="PTHR43273:SF3">
    <property type="entry name" value="ANAEROBIC SULFATASE-MATURATING ENZYME HOMOLOG ASLB-RELATED"/>
    <property type="match status" value="1"/>
</dbReference>
<organism evidence="9 10">
    <name type="scientific">Martelella mangrovi</name>
    <dbReference type="NCBI Taxonomy" id="1397477"/>
    <lineage>
        <taxon>Bacteria</taxon>
        <taxon>Pseudomonadati</taxon>
        <taxon>Pseudomonadota</taxon>
        <taxon>Alphaproteobacteria</taxon>
        <taxon>Hyphomicrobiales</taxon>
        <taxon>Aurantimonadaceae</taxon>
        <taxon>Martelella</taxon>
    </lineage>
</organism>
<accession>A0ABV2ID12</accession>
<reference evidence="9 10" key="1">
    <citation type="submission" date="2024-06" db="EMBL/GenBank/DDBJ databases">
        <title>Genomic Encyclopedia of Type Strains, Phase IV (KMG-IV): sequencing the most valuable type-strain genomes for metagenomic binning, comparative biology and taxonomic classification.</title>
        <authorList>
            <person name="Goeker M."/>
        </authorList>
    </citation>
    <scope>NUCLEOTIDE SEQUENCE [LARGE SCALE GENOMIC DNA]</scope>
    <source>
        <strain evidence="9 10">DSM 28102</strain>
    </source>
</reference>
<dbReference type="SFLD" id="SFLDG01386">
    <property type="entry name" value="main_SPASM_domain-containing"/>
    <property type="match status" value="1"/>
</dbReference>
<dbReference type="InterPro" id="IPR007197">
    <property type="entry name" value="rSAM"/>
</dbReference>
<keyword evidence="6" id="KW-0411">Iron-sulfur</keyword>
<keyword evidence="4" id="KW-0479">Metal-binding</keyword>
<name>A0ABV2ID12_9HYPH</name>
<dbReference type="EMBL" id="JBEPLY010000009">
    <property type="protein sequence ID" value="MET3600805.1"/>
    <property type="molecule type" value="Genomic_DNA"/>
</dbReference>
<keyword evidence="2" id="KW-0004">4Fe-4S</keyword>
<comment type="similarity">
    <text evidence="7">Belongs to the radical SAM superfamily. Anaerobic sulfatase-maturating enzyme family.</text>
</comment>
<dbReference type="SFLD" id="SFLDG01072">
    <property type="entry name" value="dehydrogenase_like"/>
    <property type="match status" value="1"/>
</dbReference>
<dbReference type="InterPro" id="IPR023885">
    <property type="entry name" value="4Fe4S-binding_SPASM_dom"/>
</dbReference>
<evidence type="ECO:0000313" key="9">
    <source>
        <dbReference type="EMBL" id="MET3600805.1"/>
    </source>
</evidence>
<dbReference type="PANTHER" id="PTHR43273">
    <property type="entry name" value="ANAEROBIC SULFATASE-MATURATING ENZYME HOMOLOG ASLB-RELATED"/>
    <property type="match status" value="1"/>
</dbReference>
<protein>
    <recommendedName>
        <fullName evidence="8">Radical SAM core domain-containing protein</fullName>
    </recommendedName>
</protein>
<dbReference type="Gene3D" id="3.20.20.70">
    <property type="entry name" value="Aldolase class I"/>
    <property type="match status" value="1"/>
</dbReference>
<dbReference type="InterPro" id="IPR058240">
    <property type="entry name" value="rSAM_sf"/>
</dbReference>
<dbReference type="Pfam" id="PF04055">
    <property type="entry name" value="Radical_SAM"/>
    <property type="match status" value="1"/>
</dbReference>
<evidence type="ECO:0000256" key="5">
    <source>
        <dbReference type="ARBA" id="ARBA00023004"/>
    </source>
</evidence>
<dbReference type="SUPFAM" id="SSF102114">
    <property type="entry name" value="Radical SAM enzymes"/>
    <property type="match status" value="1"/>
</dbReference>
<dbReference type="NCBIfam" id="TIGR04085">
    <property type="entry name" value="rSAM_more_4Fe4S"/>
    <property type="match status" value="1"/>
</dbReference>
<gene>
    <name evidence="9" type="ORF">ABID12_002756</name>
</gene>
<evidence type="ECO:0000259" key="8">
    <source>
        <dbReference type="PROSITE" id="PS51918"/>
    </source>
</evidence>
<feature type="domain" description="Radical SAM core" evidence="8">
    <location>
        <begin position="6"/>
        <end position="242"/>
    </location>
</feature>
<evidence type="ECO:0000256" key="4">
    <source>
        <dbReference type="ARBA" id="ARBA00022723"/>
    </source>
</evidence>
<dbReference type="CDD" id="cd21120">
    <property type="entry name" value="SPASM_anSME"/>
    <property type="match status" value="1"/>
</dbReference>
<dbReference type="InterPro" id="IPR013785">
    <property type="entry name" value="Aldolase_TIM"/>
</dbReference>
<sequence length="384" mass="43373">MSVARAAARQPFHLMAKPTGYQCNIACDYCFYLEKETGTLKRTRYARHMDDATLEAYVRNYIAASPMPEVEFAWQGGEPTMAGLDFYKRALDLQKKHANGKTIRNAMQTNGLLIDDAWATFLVENNFLIGLSIDGPPQLHDAHRKARNGKSVFDKVRKGLELLKKHDVEYNILSVVNATTAQHPVEVYRYLTRELGAQFLQFIPAVEQRHSGETAGELLYPQSREATAAVTDWSVSGEDYGRFIIGIFDEWVKSDVGKVYVQTFDSTLAAFAGDGPALCVMQQRCGRNLIIEQNGDIYSCDHYVYPEHKLGNIRKDNLASLVDGRKQHAFGLTKTHLPQACVTCDWRFTCHGGCPKHRIHRDGKRWHNHLCAGYKAMYAHMAPI</sequence>
<dbReference type="SFLD" id="SFLDF00285">
    <property type="entry name" value="anaerobic_Ser-type_sulfatase-m"/>
    <property type="match status" value="1"/>
</dbReference>
<evidence type="ECO:0000256" key="1">
    <source>
        <dbReference type="ARBA" id="ARBA00001966"/>
    </source>
</evidence>
<dbReference type="SFLD" id="SFLDG01384">
    <property type="entry name" value="thioether_bond_formation_requi"/>
    <property type="match status" value="1"/>
</dbReference>
<keyword evidence="3" id="KW-0949">S-adenosyl-L-methionine</keyword>
<dbReference type="Pfam" id="PF13186">
    <property type="entry name" value="SPASM"/>
    <property type="match status" value="1"/>
</dbReference>
<evidence type="ECO:0000313" key="10">
    <source>
        <dbReference type="Proteomes" id="UP001549164"/>
    </source>
</evidence>
<dbReference type="PROSITE" id="PS51918">
    <property type="entry name" value="RADICAL_SAM"/>
    <property type="match status" value="1"/>
</dbReference>
<dbReference type="InterPro" id="IPR034491">
    <property type="entry name" value="Anaerob_Ser_sulfatase-maturase"/>
</dbReference>
<dbReference type="SFLD" id="SFLDS00029">
    <property type="entry name" value="Radical_SAM"/>
    <property type="match status" value="1"/>
</dbReference>
<keyword evidence="10" id="KW-1185">Reference proteome</keyword>
<comment type="cofactor">
    <cofactor evidence="1">
        <name>[4Fe-4S] cluster</name>
        <dbReference type="ChEBI" id="CHEBI:49883"/>
    </cofactor>
</comment>
<dbReference type="InterPro" id="IPR047207">
    <property type="entry name" value="SPASM_anSME"/>
</dbReference>
<proteinExistence type="inferred from homology"/>
<dbReference type="Proteomes" id="UP001549164">
    <property type="component" value="Unassembled WGS sequence"/>
</dbReference>
<evidence type="ECO:0000256" key="7">
    <source>
        <dbReference type="ARBA" id="ARBA00023601"/>
    </source>
</evidence>
<dbReference type="RefSeq" id="WP_354434683.1">
    <property type="nucleotide sequence ID" value="NZ_JBEPLY010000009.1"/>
</dbReference>
<dbReference type="CDD" id="cd01335">
    <property type="entry name" value="Radical_SAM"/>
    <property type="match status" value="1"/>
</dbReference>
<comment type="caution">
    <text evidence="9">The sequence shown here is derived from an EMBL/GenBank/DDBJ whole genome shotgun (WGS) entry which is preliminary data.</text>
</comment>
<evidence type="ECO:0000256" key="3">
    <source>
        <dbReference type="ARBA" id="ARBA00022691"/>
    </source>
</evidence>
<keyword evidence="5" id="KW-0408">Iron</keyword>
<dbReference type="NCBIfam" id="TIGR03942">
    <property type="entry name" value="sulfatase_rSAM"/>
    <property type="match status" value="1"/>
</dbReference>
<evidence type="ECO:0000256" key="6">
    <source>
        <dbReference type="ARBA" id="ARBA00023014"/>
    </source>
</evidence>